<keyword evidence="3 6" id="KW-0812">Transmembrane</keyword>
<dbReference type="OrthoDB" id="268928at2759"/>
<sequence length="190" mass="21177">MSLPRSQYDPRRVCVIPFNFESIPIFRKKRSLGVYVSGLLFGLAHWIFLDAAVLSAHAHPPPDAPYDTVPIHITFLDWIPGICSTLGLLIVNLVNKEQLIGEGGSFGSGEGGFVWRVRLFLFFGFALMAGGLAGSVCVLVLKYIVPQFDDYLYYGYANVAQNVLVMLSAIVLWIAQNTHDDDEYNYQLTL</sequence>
<dbReference type="EMBL" id="KL198088">
    <property type="protein sequence ID" value="KDQ08603.1"/>
    <property type="molecule type" value="Genomic_DNA"/>
</dbReference>
<feature type="transmembrane region" description="Helical" evidence="6">
    <location>
        <begin position="69"/>
        <end position="91"/>
    </location>
</feature>
<evidence type="ECO:0000256" key="1">
    <source>
        <dbReference type="ARBA" id="ARBA00004141"/>
    </source>
</evidence>
<accession>A0A067LYU8</accession>
<dbReference type="PANTHER" id="PTHR13180">
    <property type="entry name" value="SMALL MEMBRANE PROTEIN-RELATED"/>
    <property type="match status" value="1"/>
</dbReference>
<dbReference type="FunCoup" id="A0A067LYU8">
    <property type="interactions" value="75"/>
</dbReference>
<comment type="subcellular location">
    <subcellularLocation>
        <location evidence="1">Membrane</location>
        <topology evidence="1">Multi-pass membrane protein</topology>
    </subcellularLocation>
</comment>
<keyword evidence="8" id="KW-1185">Reference proteome</keyword>
<name>A0A067LYU8_BOTB1</name>
<evidence type="ECO:0000256" key="2">
    <source>
        <dbReference type="ARBA" id="ARBA00005335"/>
    </source>
</evidence>
<evidence type="ECO:0000256" key="6">
    <source>
        <dbReference type="SAM" id="Phobius"/>
    </source>
</evidence>
<evidence type="ECO:0000313" key="8">
    <source>
        <dbReference type="Proteomes" id="UP000027195"/>
    </source>
</evidence>
<dbReference type="GO" id="GO:0016020">
    <property type="term" value="C:membrane"/>
    <property type="evidence" value="ECO:0007669"/>
    <property type="project" value="UniProtKB-SubCell"/>
</dbReference>
<evidence type="ECO:0000256" key="3">
    <source>
        <dbReference type="ARBA" id="ARBA00022692"/>
    </source>
</evidence>
<keyword evidence="5 6" id="KW-0472">Membrane</keyword>
<proteinExistence type="inferred from homology"/>
<gene>
    <name evidence="7" type="ORF">BOTBODRAFT_37756</name>
</gene>
<evidence type="ECO:0000313" key="7">
    <source>
        <dbReference type="EMBL" id="KDQ08603.1"/>
    </source>
</evidence>
<protein>
    <submittedName>
        <fullName evidence="7">Uncharacterized protein</fullName>
    </submittedName>
</protein>
<dbReference type="HOGENOM" id="CLU_096876_0_1_1"/>
<comment type="similarity">
    <text evidence="2">Belongs to the UPF0220 family.</text>
</comment>
<dbReference type="InParanoid" id="A0A067LYU8"/>
<dbReference type="InterPro" id="IPR007919">
    <property type="entry name" value="UPF0220"/>
</dbReference>
<evidence type="ECO:0000256" key="4">
    <source>
        <dbReference type="ARBA" id="ARBA00022989"/>
    </source>
</evidence>
<reference evidence="8" key="1">
    <citation type="journal article" date="2014" name="Proc. Natl. Acad. Sci. U.S.A.">
        <title>Extensive sampling of basidiomycete genomes demonstrates inadequacy of the white-rot/brown-rot paradigm for wood decay fungi.</title>
        <authorList>
            <person name="Riley R."/>
            <person name="Salamov A.A."/>
            <person name="Brown D.W."/>
            <person name="Nagy L.G."/>
            <person name="Floudas D."/>
            <person name="Held B.W."/>
            <person name="Levasseur A."/>
            <person name="Lombard V."/>
            <person name="Morin E."/>
            <person name="Otillar R."/>
            <person name="Lindquist E.A."/>
            <person name="Sun H."/>
            <person name="LaButti K.M."/>
            <person name="Schmutz J."/>
            <person name="Jabbour D."/>
            <person name="Luo H."/>
            <person name="Baker S.E."/>
            <person name="Pisabarro A.G."/>
            <person name="Walton J.D."/>
            <person name="Blanchette R.A."/>
            <person name="Henrissat B."/>
            <person name="Martin F."/>
            <person name="Cullen D."/>
            <person name="Hibbett D.S."/>
            <person name="Grigoriev I.V."/>
        </authorList>
    </citation>
    <scope>NUCLEOTIDE SEQUENCE [LARGE SCALE GENOMIC DNA]</scope>
    <source>
        <strain evidence="8">FD-172 SS1</strain>
    </source>
</reference>
<feature type="transmembrane region" description="Helical" evidence="6">
    <location>
        <begin position="119"/>
        <end position="145"/>
    </location>
</feature>
<dbReference type="Pfam" id="PF05255">
    <property type="entry name" value="UPF0220"/>
    <property type="match status" value="1"/>
</dbReference>
<feature type="transmembrane region" description="Helical" evidence="6">
    <location>
        <begin position="151"/>
        <end position="175"/>
    </location>
</feature>
<keyword evidence="4 6" id="KW-1133">Transmembrane helix</keyword>
<feature type="transmembrane region" description="Helical" evidence="6">
    <location>
        <begin position="32"/>
        <end position="49"/>
    </location>
</feature>
<dbReference type="Proteomes" id="UP000027195">
    <property type="component" value="Unassembled WGS sequence"/>
</dbReference>
<evidence type="ECO:0000256" key="5">
    <source>
        <dbReference type="ARBA" id="ARBA00023136"/>
    </source>
</evidence>
<organism evidence="7 8">
    <name type="scientific">Botryobasidium botryosum (strain FD-172 SS1)</name>
    <dbReference type="NCBI Taxonomy" id="930990"/>
    <lineage>
        <taxon>Eukaryota</taxon>
        <taxon>Fungi</taxon>
        <taxon>Dikarya</taxon>
        <taxon>Basidiomycota</taxon>
        <taxon>Agaricomycotina</taxon>
        <taxon>Agaricomycetes</taxon>
        <taxon>Cantharellales</taxon>
        <taxon>Botryobasidiaceae</taxon>
        <taxon>Botryobasidium</taxon>
    </lineage>
</organism>
<dbReference type="STRING" id="930990.A0A067LYU8"/>
<dbReference type="AlphaFoldDB" id="A0A067LYU8"/>